<dbReference type="Pfam" id="PF01451">
    <property type="entry name" value="LMWPc"/>
    <property type="match status" value="1"/>
</dbReference>
<reference evidence="4 5" key="1">
    <citation type="submission" date="2020-08" db="EMBL/GenBank/DDBJ databases">
        <title>Genomic Encyclopedia of Type Strains, Phase IV (KMG-V): Genome sequencing to study the core and pangenomes of soil and plant-associated prokaryotes.</title>
        <authorList>
            <person name="Whitman W."/>
        </authorList>
    </citation>
    <scope>NUCLEOTIDE SEQUENCE [LARGE SCALE GENOMIC DNA]</scope>
    <source>
        <strain evidence="4 5">X5P3</strain>
    </source>
</reference>
<dbReference type="CDD" id="cd16345">
    <property type="entry name" value="LMWP_ArsC"/>
    <property type="match status" value="1"/>
</dbReference>
<evidence type="ECO:0000313" key="5">
    <source>
        <dbReference type="Proteomes" id="UP000584867"/>
    </source>
</evidence>
<dbReference type="InterPro" id="IPR036196">
    <property type="entry name" value="Ptyr_pPase_sf"/>
</dbReference>
<dbReference type="GO" id="GO:0046685">
    <property type="term" value="P:response to arsenic-containing substance"/>
    <property type="evidence" value="ECO:0007669"/>
    <property type="project" value="UniProtKB-KW"/>
</dbReference>
<dbReference type="Proteomes" id="UP000584867">
    <property type="component" value="Unassembled WGS sequence"/>
</dbReference>
<name>A0A7W8E8U4_9BACT</name>
<dbReference type="AlphaFoldDB" id="A0A7W8E8U4"/>
<dbReference type="SUPFAM" id="SSF52788">
    <property type="entry name" value="Phosphotyrosine protein phosphatases I"/>
    <property type="match status" value="1"/>
</dbReference>
<evidence type="ECO:0000256" key="1">
    <source>
        <dbReference type="ARBA" id="ARBA00022849"/>
    </source>
</evidence>
<sequence length="156" mass="16951">MQTVIFACVHNAGRSQMAAAFFNLLADPSEARAVSAGTAPALRVHPEVLEVMKEMGIDLSETRPQKLTDELARQGQLLITMGCGDQCPYVPGLRRDDWPLPDPKGRSIEEVRNVRNEIRTRVYDLLKAEGLSLAESLHGRAGPPPDHSGANKDPGA</sequence>
<dbReference type="Gene3D" id="3.40.50.2300">
    <property type="match status" value="1"/>
</dbReference>
<dbReference type="RefSeq" id="WP_184254003.1">
    <property type="nucleotide sequence ID" value="NZ_JACHIO010000005.1"/>
</dbReference>
<comment type="caution">
    <text evidence="4">The sequence shown here is derived from an EMBL/GenBank/DDBJ whole genome shotgun (WGS) entry which is preliminary data.</text>
</comment>
<dbReference type="EMBL" id="JACHIO010000005">
    <property type="protein sequence ID" value="MBB5063107.1"/>
    <property type="molecule type" value="Genomic_DNA"/>
</dbReference>
<evidence type="ECO:0000256" key="2">
    <source>
        <dbReference type="SAM" id="MobiDB-lite"/>
    </source>
</evidence>
<evidence type="ECO:0000259" key="3">
    <source>
        <dbReference type="SMART" id="SM00226"/>
    </source>
</evidence>
<gene>
    <name evidence="4" type="ORF">HDF15_001447</name>
</gene>
<feature type="domain" description="Phosphotyrosine protein phosphatase I" evidence="3">
    <location>
        <begin position="2"/>
        <end position="128"/>
    </location>
</feature>
<dbReference type="PANTHER" id="PTHR43428:SF1">
    <property type="entry name" value="ARSENATE REDUCTASE"/>
    <property type="match status" value="1"/>
</dbReference>
<feature type="region of interest" description="Disordered" evidence="2">
    <location>
        <begin position="136"/>
        <end position="156"/>
    </location>
</feature>
<accession>A0A7W8E8U4</accession>
<keyword evidence="4" id="KW-0560">Oxidoreductase</keyword>
<protein>
    <submittedName>
        <fullName evidence="4">Arsenate reductase</fullName>
        <ecNumber evidence="4">1.20.4.1</ecNumber>
    </submittedName>
</protein>
<dbReference type="EC" id="1.20.4.1" evidence="4"/>
<dbReference type="PANTHER" id="PTHR43428">
    <property type="entry name" value="ARSENATE REDUCTASE"/>
    <property type="match status" value="1"/>
</dbReference>
<proteinExistence type="predicted"/>
<keyword evidence="1" id="KW-0059">Arsenical resistance</keyword>
<dbReference type="InterPro" id="IPR023485">
    <property type="entry name" value="Ptyr_pPase"/>
</dbReference>
<organism evidence="4 5">
    <name type="scientific">Granulicella mallensis</name>
    <dbReference type="NCBI Taxonomy" id="940614"/>
    <lineage>
        <taxon>Bacteria</taxon>
        <taxon>Pseudomonadati</taxon>
        <taxon>Acidobacteriota</taxon>
        <taxon>Terriglobia</taxon>
        <taxon>Terriglobales</taxon>
        <taxon>Acidobacteriaceae</taxon>
        <taxon>Granulicella</taxon>
    </lineage>
</organism>
<dbReference type="SMART" id="SM00226">
    <property type="entry name" value="LMWPc"/>
    <property type="match status" value="1"/>
</dbReference>
<evidence type="ECO:0000313" key="4">
    <source>
        <dbReference type="EMBL" id="MBB5063107.1"/>
    </source>
</evidence>
<dbReference type="GO" id="GO:0008794">
    <property type="term" value="F:arsenate reductase (glutaredoxin) activity"/>
    <property type="evidence" value="ECO:0007669"/>
    <property type="project" value="UniProtKB-EC"/>
</dbReference>